<dbReference type="Proteomes" id="UP000663850">
    <property type="component" value="Unassembled WGS sequence"/>
</dbReference>
<feature type="region of interest" description="Disordered" evidence="1">
    <location>
        <begin position="410"/>
        <end position="505"/>
    </location>
</feature>
<dbReference type="GO" id="GO:0051666">
    <property type="term" value="P:actin cortical patch localization"/>
    <property type="evidence" value="ECO:0007669"/>
    <property type="project" value="TreeGrafter"/>
</dbReference>
<evidence type="ECO:0000313" key="3">
    <source>
        <dbReference type="EMBL" id="CAE6500186.1"/>
    </source>
</evidence>
<feature type="compositionally biased region" description="Basic and acidic residues" evidence="1">
    <location>
        <begin position="170"/>
        <end position="222"/>
    </location>
</feature>
<feature type="region of interest" description="Disordered" evidence="1">
    <location>
        <begin position="340"/>
        <end position="360"/>
    </location>
</feature>
<dbReference type="Pfam" id="PF00790">
    <property type="entry name" value="VHS"/>
    <property type="match status" value="1"/>
</dbReference>
<proteinExistence type="predicted"/>
<organism evidence="3 4">
    <name type="scientific">Rhizoctonia solani</name>
    <dbReference type="NCBI Taxonomy" id="456999"/>
    <lineage>
        <taxon>Eukaryota</taxon>
        <taxon>Fungi</taxon>
        <taxon>Dikarya</taxon>
        <taxon>Basidiomycota</taxon>
        <taxon>Agaricomycotina</taxon>
        <taxon>Agaricomycetes</taxon>
        <taxon>Cantharellales</taxon>
        <taxon>Ceratobasidiaceae</taxon>
        <taxon>Rhizoctonia</taxon>
    </lineage>
</organism>
<dbReference type="GO" id="GO:0006897">
    <property type="term" value="P:endocytosis"/>
    <property type="evidence" value="ECO:0007669"/>
    <property type="project" value="InterPro"/>
</dbReference>
<feature type="compositionally biased region" description="Polar residues" evidence="1">
    <location>
        <begin position="411"/>
        <end position="436"/>
    </location>
</feature>
<dbReference type="InterPro" id="IPR008942">
    <property type="entry name" value="ENTH_VHS"/>
</dbReference>
<reference evidence="3" key="1">
    <citation type="submission" date="2021-01" db="EMBL/GenBank/DDBJ databases">
        <authorList>
            <person name="Kaushik A."/>
        </authorList>
    </citation>
    <scope>NUCLEOTIDE SEQUENCE</scope>
    <source>
        <strain evidence="3">Type strain: AG8-Rh-89/</strain>
    </source>
</reference>
<evidence type="ECO:0000313" key="4">
    <source>
        <dbReference type="Proteomes" id="UP000663850"/>
    </source>
</evidence>
<feature type="region of interest" description="Disordered" evidence="1">
    <location>
        <begin position="155"/>
        <end position="227"/>
    </location>
</feature>
<dbReference type="InterPro" id="IPR044103">
    <property type="entry name" value="GAT_LSB5"/>
</dbReference>
<dbReference type="SUPFAM" id="SSF89009">
    <property type="entry name" value="GAT-like domain"/>
    <property type="match status" value="1"/>
</dbReference>
<dbReference type="SUPFAM" id="SSF48464">
    <property type="entry name" value="ENTH/VHS domain"/>
    <property type="match status" value="1"/>
</dbReference>
<dbReference type="CDD" id="cd14232">
    <property type="entry name" value="GAT_LSB5"/>
    <property type="match status" value="1"/>
</dbReference>
<dbReference type="Gene3D" id="1.25.40.90">
    <property type="match status" value="1"/>
</dbReference>
<gene>
    <name evidence="3" type="ORF">RDB_LOCUS94354</name>
</gene>
<dbReference type="GO" id="GO:0043130">
    <property type="term" value="F:ubiquitin binding"/>
    <property type="evidence" value="ECO:0007669"/>
    <property type="project" value="InterPro"/>
</dbReference>
<dbReference type="GO" id="GO:0007034">
    <property type="term" value="P:vacuolar transport"/>
    <property type="evidence" value="ECO:0007669"/>
    <property type="project" value="UniProtKB-ARBA"/>
</dbReference>
<feature type="compositionally biased region" description="Polar residues" evidence="1">
    <location>
        <begin position="158"/>
        <end position="167"/>
    </location>
</feature>
<dbReference type="CDD" id="cd16980">
    <property type="entry name" value="VHS_Lsb5"/>
    <property type="match status" value="1"/>
</dbReference>
<comment type="caution">
    <text evidence="3">The sequence shown here is derived from an EMBL/GenBank/DDBJ whole genome shotgun (WGS) entry which is preliminary data.</text>
</comment>
<dbReference type="EMBL" id="CAJMWZ010005082">
    <property type="protein sequence ID" value="CAE6500186.1"/>
    <property type="molecule type" value="Genomic_DNA"/>
</dbReference>
<dbReference type="InterPro" id="IPR038425">
    <property type="entry name" value="GAT_sf"/>
</dbReference>
<evidence type="ECO:0000259" key="2">
    <source>
        <dbReference type="PROSITE" id="PS50179"/>
    </source>
</evidence>
<dbReference type="GO" id="GO:0035091">
    <property type="term" value="F:phosphatidylinositol binding"/>
    <property type="evidence" value="ECO:0007669"/>
    <property type="project" value="InterPro"/>
</dbReference>
<dbReference type="PROSITE" id="PS50179">
    <property type="entry name" value="VHS"/>
    <property type="match status" value="1"/>
</dbReference>
<accession>A0A8H3HDM4</accession>
<dbReference type="AlphaFoldDB" id="A0A8H3HDM4"/>
<dbReference type="SMART" id="SM00288">
    <property type="entry name" value="VHS"/>
    <property type="match status" value="1"/>
</dbReference>
<feature type="compositionally biased region" description="Polar residues" evidence="1">
    <location>
        <begin position="453"/>
        <end position="464"/>
    </location>
</feature>
<dbReference type="PANTHER" id="PTHR47789">
    <property type="entry name" value="LAS SEVENTEEN-BINDING PROTEIN 5"/>
    <property type="match status" value="1"/>
</dbReference>
<dbReference type="Gene3D" id="1.20.58.160">
    <property type="match status" value="1"/>
</dbReference>
<dbReference type="InterPro" id="IPR002014">
    <property type="entry name" value="VHS_dom"/>
</dbReference>
<dbReference type="GO" id="GO:0007015">
    <property type="term" value="P:actin filament organization"/>
    <property type="evidence" value="ECO:0007669"/>
    <property type="project" value="InterPro"/>
</dbReference>
<feature type="compositionally biased region" description="Basic and acidic residues" evidence="1">
    <location>
        <begin position="351"/>
        <end position="360"/>
    </location>
</feature>
<feature type="domain" description="VHS" evidence="2">
    <location>
        <begin position="32"/>
        <end position="150"/>
    </location>
</feature>
<sequence>MATSTLGLAKHALSTLTGDKPHSSITDWIEILSREQYKEDDYDGIPELVESVNLQSGGATEASRAIRKKLKYGHVHQQLRALTMLKALVENCGPKFQSSFANDQLVERLKLMSQDHMTDEHVKRKLMSVLASWHRQFKDDPKMQAVSNLYIQCGGGRKSTTGSTATSPRPHAETLYEQHQRKAEEEARARGERKAKERETKEEEKRRLKEEKLAAKEREKKARSQPTRRAFVYETEKPKILQTIAEASQASTNLVNAVKRINREQESVTTNTHVQECLATAKAVRKQLIRYIQLAIQKEEIIGTLLDTNERIIAAIQLYDKMSKSPGEDSDDEIRQSLASAALGDKPPTQENERDTELEKLQLKQRARIQREISRSSLRSNLTAGAVGAGVGATGAAALHPDLQDLAWGGASSSNLQAPMQPAGQESATDAYTNRGSLSDFSDYDSSDEDAHQNSQAGASSTYNYREGGSAPLSAQQDDDDDPFADPFADSNVGTPGIPEKKMQW</sequence>
<dbReference type="InterPro" id="IPR045007">
    <property type="entry name" value="LSB5"/>
</dbReference>
<evidence type="ECO:0000256" key="1">
    <source>
        <dbReference type="SAM" id="MobiDB-lite"/>
    </source>
</evidence>
<dbReference type="PANTHER" id="PTHR47789:SF1">
    <property type="entry name" value="LAS SEVENTEEN-BINDING PROTEIN 5"/>
    <property type="match status" value="1"/>
</dbReference>
<dbReference type="GO" id="GO:0030479">
    <property type="term" value="C:actin cortical patch"/>
    <property type="evidence" value="ECO:0007669"/>
    <property type="project" value="TreeGrafter"/>
</dbReference>
<protein>
    <recommendedName>
        <fullName evidence="2">VHS domain-containing protein</fullName>
    </recommendedName>
</protein>
<name>A0A8H3HDM4_9AGAM</name>